<gene>
    <name evidence="2" type="ORF">CDL15_Pgr021969</name>
</gene>
<reference evidence="3" key="1">
    <citation type="journal article" date="2017" name="Plant J.">
        <title>The pomegranate (Punica granatum L.) genome and the genomics of punicalagin biosynthesis.</title>
        <authorList>
            <person name="Qin G."/>
            <person name="Xu C."/>
            <person name="Ming R."/>
            <person name="Tang H."/>
            <person name="Guyot R."/>
            <person name="Kramer E.M."/>
            <person name="Hu Y."/>
            <person name="Yi X."/>
            <person name="Qi Y."/>
            <person name="Xu X."/>
            <person name="Gao Z."/>
            <person name="Pan H."/>
            <person name="Jian J."/>
            <person name="Tian Y."/>
            <person name="Yue Z."/>
            <person name="Xu Y."/>
        </authorList>
    </citation>
    <scope>NUCLEOTIDE SEQUENCE [LARGE SCALE GENOMIC DNA]</scope>
    <source>
        <strain evidence="3">cv. Dabenzi</strain>
    </source>
</reference>
<protein>
    <submittedName>
        <fullName evidence="2">Uncharacterized protein</fullName>
    </submittedName>
</protein>
<feature type="region of interest" description="Disordered" evidence="1">
    <location>
        <begin position="1"/>
        <end position="78"/>
    </location>
</feature>
<dbReference type="Proteomes" id="UP000197138">
    <property type="component" value="Unassembled WGS sequence"/>
</dbReference>
<evidence type="ECO:0000256" key="1">
    <source>
        <dbReference type="SAM" id="MobiDB-lite"/>
    </source>
</evidence>
<dbReference type="EMBL" id="MTKT01002944">
    <property type="protein sequence ID" value="OWM76908.1"/>
    <property type="molecule type" value="Genomic_DNA"/>
</dbReference>
<comment type="caution">
    <text evidence="2">The sequence shown here is derived from an EMBL/GenBank/DDBJ whole genome shotgun (WGS) entry which is preliminary data.</text>
</comment>
<organism evidence="2 3">
    <name type="scientific">Punica granatum</name>
    <name type="common">Pomegranate</name>
    <dbReference type="NCBI Taxonomy" id="22663"/>
    <lineage>
        <taxon>Eukaryota</taxon>
        <taxon>Viridiplantae</taxon>
        <taxon>Streptophyta</taxon>
        <taxon>Embryophyta</taxon>
        <taxon>Tracheophyta</taxon>
        <taxon>Spermatophyta</taxon>
        <taxon>Magnoliopsida</taxon>
        <taxon>eudicotyledons</taxon>
        <taxon>Gunneridae</taxon>
        <taxon>Pentapetalae</taxon>
        <taxon>rosids</taxon>
        <taxon>malvids</taxon>
        <taxon>Myrtales</taxon>
        <taxon>Lythraceae</taxon>
        <taxon>Punica</taxon>
    </lineage>
</organism>
<evidence type="ECO:0000313" key="3">
    <source>
        <dbReference type="Proteomes" id="UP000197138"/>
    </source>
</evidence>
<feature type="compositionally biased region" description="Polar residues" evidence="1">
    <location>
        <begin position="41"/>
        <end position="63"/>
    </location>
</feature>
<evidence type="ECO:0000313" key="2">
    <source>
        <dbReference type="EMBL" id="OWM76908.1"/>
    </source>
</evidence>
<sequence length="78" mass="8526">MPGYRYSTARTTTDSDSRSLGICKRSSPELESFSTRHLAKQNPSSHGRGITSESTVAQQQSRLSAKHGRPSSNNTCLQ</sequence>
<proteinExistence type="predicted"/>
<accession>A0A218WWK3</accession>
<dbReference type="AlphaFoldDB" id="A0A218WWK3"/>
<name>A0A218WWK3_PUNGR</name>